<keyword evidence="13" id="KW-0325">Glycoprotein</keyword>
<dbReference type="InterPro" id="IPR036396">
    <property type="entry name" value="Cyt_P450_sf"/>
</dbReference>
<dbReference type="GO" id="GO:0005506">
    <property type="term" value="F:iron ion binding"/>
    <property type="evidence" value="ECO:0007669"/>
    <property type="project" value="InterPro"/>
</dbReference>
<evidence type="ECO:0000256" key="6">
    <source>
        <dbReference type="ARBA" id="ARBA00022692"/>
    </source>
</evidence>
<dbReference type="SUPFAM" id="SSF48264">
    <property type="entry name" value="Cytochrome P450"/>
    <property type="match status" value="2"/>
</dbReference>
<dbReference type="GO" id="GO:0016705">
    <property type="term" value="F:oxidoreductase activity, acting on paired donors, with incorporation or reduction of molecular oxygen"/>
    <property type="evidence" value="ECO:0007669"/>
    <property type="project" value="InterPro"/>
</dbReference>
<evidence type="ECO:0000313" key="17">
    <source>
        <dbReference type="EMBL" id="THU80076.1"/>
    </source>
</evidence>
<evidence type="ECO:0000256" key="11">
    <source>
        <dbReference type="ARBA" id="ARBA00023033"/>
    </source>
</evidence>
<dbReference type="OrthoDB" id="2789670at2759"/>
<comment type="similarity">
    <text evidence="4 15">Belongs to the cytochrome P450 family.</text>
</comment>
<keyword evidence="10 14" id="KW-0408">Iron</keyword>
<evidence type="ECO:0000256" key="8">
    <source>
        <dbReference type="ARBA" id="ARBA00022989"/>
    </source>
</evidence>
<keyword evidence="8" id="KW-1133">Transmembrane helix</keyword>
<dbReference type="AlphaFoldDB" id="A0A4S8KVV7"/>
<proteinExistence type="inferred from homology"/>
<evidence type="ECO:0000256" key="14">
    <source>
        <dbReference type="PIRSR" id="PIRSR602401-1"/>
    </source>
</evidence>
<keyword evidence="6" id="KW-0812">Transmembrane</keyword>
<evidence type="ECO:0000313" key="18">
    <source>
        <dbReference type="Proteomes" id="UP000297245"/>
    </source>
</evidence>
<evidence type="ECO:0000256" key="2">
    <source>
        <dbReference type="ARBA" id="ARBA00004167"/>
    </source>
</evidence>
<reference evidence="17 18" key="1">
    <citation type="journal article" date="2019" name="Nat. Ecol. Evol.">
        <title>Megaphylogeny resolves global patterns of mushroom evolution.</title>
        <authorList>
            <person name="Varga T."/>
            <person name="Krizsan K."/>
            <person name="Foldi C."/>
            <person name="Dima B."/>
            <person name="Sanchez-Garcia M."/>
            <person name="Sanchez-Ramirez S."/>
            <person name="Szollosi G.J."/>
            <person name="Szarkandi J.G."/>
            <person name="Papp V."/>
            <person name="Albert L."/>
            <person name="Andreopoulos W."/>
            <person name="Angelini C."/>
            <person name="Antonin V."/>
            <person name="Barry K.W."/>
            <person name="Bougher N.L."/>
            <person name="Buchanan P."/>
            <person name="Buyck B."/>
            <person name="Bense V."/>
            <person name="Catcheside P."/>
            <person name="Chovatia M."/>
            <person name="Cooper J."/>
            <person name="Damon W."/>
            <person name="Desjardin D."/>
            <person name="Finy P."/>
            <person name="Geml J."/>
            <person name="Haridas S."/>
            <person name="Hughes K."/>
            <person name="Justo A."/>
            <person name="Karasinski D."/>
            <person name="Kautmanova I."/>
            <person name="Kiss B."/>
            <person name="Kocsube S."/>
            <person name="Kotiranta H."/>
            <person name="LaButti K.M."/>
            <person name="Lechner B.E."/>
            <person name="Liimatainen K."/>
            <person name="Lipzen A."/>
            <person name="Lukacs Z."/>
            <person name="Mihaltcheva S."/>
            <person name="Morgado L.N."/>
            <person name="Niskanen T."/>
            <person name="Noordeloos M.E."/>
            <person name="Ohm R.A."/>
            <person name="Ortiz-Santana B."/>
            <person name="Ovrebo C."/>
            <person name="Racz N."/>
            <person name="Riley R."/>
            <person name="Savchenko A."/>
            <person name="Shiryaev A."/>
            <person name="Soop K."/>
            <person name="Spirin V."/>
            <person name="Szebenyi C."/>
            <person name="Tomsovsky M."/>
            <person name="Tulloss R.E."/>
            <person name="Uehling J."/>
            <person name="Grigoriev I.V."/>
            <person name="Vagvolgyi C."/>
            <person name="Papp T."/>
            <person name="Martin F.M."/>
            <person name="Miettinen O."/>
            <person name="Hibbett D.S."/>
            <person name="Nagy L.G."/>
        </authorList>
    </citation>
    <scope>NUCLEOTIDE SEQUENCE [LARGE SCALE GENOMIC DNA]</scope>
    <source>
        <strain evidence="17 18">CBS 962.96</strain>
    </source>
</reference>
<dbReference type="CDD" id="cd11065">
    <property type="entry name" value="CYP64-like"/>
    <property type="match status" value="1"/>
</dbReference>
<dbReference type="InterPro" id="IPR017972">
    <property type="entry name" value="Cyt_P450_CS"/>
</dbReference>
<evidence type="ECO:0000256" key="9">
    <source>
        <dbReference type="ARBA" id="ARBA00023002"/>
    </source>
</evidence>
<dbReference type="PRINTS" id="PR00463">
    <property type="entry name" value="EP450I"/>
</dbReference>
<evidence type="ECO:0000256" key="1">
    <source>
        <dbReference type="ARBA" id="ARBA00001971"/>
    </source>
</evidence>
<evidence type="ECO:0000256" key="12">
    <source>
        <dbReference type="ARBA" id="ARBA00023136"/>
    </source>
</evidence>
<dbReference type="EMBL" id="ML179943">
    <property type="protein sequence ID" value="THU80076.1"/>
    <property type="molecule type" value="Genomic_DNA"/>
</dbReference>
<protein>
    <submittedName>
        <fullName evidence="17">Cytochrome P450</fullName>
    </submittedName>
</protein>
<dbReference type="InterPro" id="IPR002401">
    <property type="entry name" value="Cyt_P450_E_grp-I"/>
</dbReference>
<dbReference type="PROSITE" id="PS00086">
    <property type="entry name" value="CYTOCHROME_P450"/>
    <property type="match status" value="1"/>
</dbReference>
<feature type="region of interest" description="Disordered" evidence="16">
    <location>
        <begin position="553"/>
        <end position="575"/>
    </location>
</feature>
<evidence type="ECO:0000256" key="10">
    <source>
        <dbReference type="ARBA" id="ARBA00023004"/>
    </source>
</evidence>
<feature type="compositionally biased region" description="Basic and acidic residues" evidence="16">
    <location>
        <begin position="556"/>
        <end position="575"/>
    </location>
</feature>
<name>A0A4S8KVV7_DENBC</name>
<keyword evidence="7 14" id="KW-0479">Metal-binding</keyword>
<dbReference type="InterPro" id="IPR001128">
    <property type="entry name" value="Cyt_P450"/>
</dbReference>
<keyword evidence="9 15" id="KW-0560">Oxidoreductase</keyword>
<accession>A0A4S8KVV7</accession>
<dbReference type="InterPro" id="IPR050364">
    <property type="entry name" value="Cytochrome_P450_fung"/>
</dbReference>
<evidence type="ECO:0000256" key="15">
    <source>
        <dbReference type="RuleBase" id="RU000461"/>
    </source>
</evidence>
<organism evidence="17 18">
    <name type="scientific">Dendrothele bispora (strain CBS 962.96)</name>
    <dbReference type="NCBI Taxonomy" id="1314807"/>
    <lineage>
        <taxon>Eukaryota</taxon>
        <taxon>Fungi</taxon>
        <taxon>Dikarya</taxon>
        <taxon>Basidiomycota</taxon>
        <taxon>Agaricomycotina</taxon>
        <taxon>Agaricomycetes</taxon>
        <taxon>Agaricomycetidae</taxon>
        <taxon>Agaricales</taxon>
        <taxon>Agaricales incertae sedis</taxon>
        <taxon>Dendrothele</taxon>
    </lineage>
</organism>
<dbReference type="PANTHER" id="PTHR46300:SF2">
    <property type="entry name" value="CYTOCHROME P450 MONOOXYGENASE ALNH-RELATED"/>
    <property type="match status" value="1"/>
</dbReference>
<evidence type="ECO:0000256" key="7">
    <source>
        <dbReference type="ARBA" id="ARBA00022723"/>
    </source>
</evidence>
<keyword evidence="18" id="KW-1185">Reference proteome</keyword>
<dbReference type="GO" id="GO:0016020">
    <property type="term" value="C:membrane"/>
    <property type="evidence" value="ECO:0007669"/>
    <property type="project" value="UniProtKB-SubCell"/>
</dbReference>
<evidence type="ECO:0000256" key="16">
    <source>
        <dbReference type="SAM" id="MobiDB-lite"/>
    </source>
</evidence>
<dbReference type="Pfam" id="PF00067">
    <property type="entry name" value="p450"/>
    <property type="match status" value="2"/>
</dbReference>
<evidence type="ECO:0000256" key="3">
    <source>
        <dbReference type="ARBA" id="ARBA00005179"/>
    </source>
</evidence>
<keyword evidence="11 15" id="KW-0503">Monooxygenase</keyword>
<comment type="cofactor">
    <cofactor evidence="1 14">
        <name>heme</name>
        <dbReference type="ChEBI" id="CHEBI:30413"/>
    </cofactor>
</comment>
<feature type="binding site" description="axial binding residue" evidence="14">
    <location>
        <position position="588"/>
    </location>
    <ligand>
        <name>heme</name>
        <dbReference type="ChEBI" id="CHEBI:30413"/>
    </ligand>
    <ligandPart>
        <name>Fe</name>
        <dbReference type="ChEBI" id="CHEBI:18248"/>
    </ligandPart>
</feature>
<comment type="pathway">
    <text evidence="3">Secondary metabolite biosynthesis.</text>
</comment>
<evidence type="ECO:0000256" key="5">
    <source>
        <dbReference type="ARBA" id="ARBA00022617"/>
    </source>
</evidence>
<dbReference type="GO" id="GO:0020037">
    <property type="term" value="F:heme binding"/>
    <property type="evidence" value="ECO:0007669"/>
    <property type="project" value="InterPro"/>
</dbReference>
<dbReference type="Proteomes" id="UP000297245">
    <property type="component" value="Unassembled WGS sequence"/>
</dbReference>
<evidence type="ECO:0000256" key="13">
    <source>
        <dbReference type="ARBA" id="ARBA00023180"/>
    </source>
</evidence>
<dbReference type="GO" id="GO:0004497">
    <property type="term" value="F:monooxygenase activity"/>
    <property type="evidence" value="ECO:0007669"/>
    <property type="project" value="UniProtKB-KW"/>
</dbReference>
<gene>
    <name evidence="17" type="ORF">K435DRAFT_972929</name>
</gene>
<comment type="subcellular location">
    <subcellularLocation>
        <location evidence="2">Membrane</location>
        <topology evidence="2">Single-pass membrane protein</topology>
    </subcellularLocation>
</comment>
<evidence type="ECO:0000256" key="4">
    <source>
        <dbReference type="ARBA" id="ARBA00010617"/>
    </source>
</evidence>
<keyword evidence="12" id="KW-0472">Membrane</keyword>
<sequence>MYPTFSFPHKIPPDSFLPEGTMTAKMLTLAAIFTFVVYSFSKARSFKTRLPPGPRGLPFLGNALQLDISQPWRTFTDWKQRYGSLVYVNMVGQPLLILNSKKVAEDLLDRRAAKFSDRARMLYGGEYLTKGLDMAFLQYNERWRKMRRSSETALGPRMITNYHLKQQDESVLLAHALLKEPSNWKFHTHRATSSSILSTVYDLPSIQSPDYPVLAFMDNFVTQTTEAILPGAHLVDIFPVLDYLPDSIAKWRQKAEIEFRAFTETFTHQARMLYGGEYRTKGLDMALLQYNERWRKMRRSSETALGPRKITNYHRKQQDESVLLAHALLKEPSNWKFHTHRATSSSILSTVYDLPSIQSPDYPVLAFMDNFVTKTTEAILHGAHLKAEIEFRDFTETFTEMFLVIKNKTLDGMEQGRSFCGTLAESGAIHGMSDEECAWLAGVLYAAGQETSTNALHWFLFSMLLFPQVQRRAQEELDRVVGRSRLPSFADAKHLPYVQAIVNEILRWKPPTPVGIPHASIEDDYYDGFFIPKGTVVIPNVWFLNRDPETYGPDADQFRPERHLDQDGNLRDPNSDGHSTFGFGYRVCVGRHIANNFLFITFATILWALRIEPVKDEAGNDILPDPTSEVAFNGVVIRPPPFEFFTVARFEDADMLIQQATEEVVRDIDNDVHVC</sequence>
<dbReference type="PANTHER" id="PTHR46300">
    <property type="entry name" value="P450, PUTATIVE (EUROFUNG)-RELATED-RELATED"/>
    <property type="match status" value="1"/>
</dbReference>
<dbReference type="PRINTS" id="PR00385">
    <property type="entry name" value="P450"/>
</dbReference>
<keyword evidence="5 14" id="KW-0349">Heme</keyword>
<dbReference type="Gene3D" id="1.10.630.10">
    <property type="entry name" value="Cytochrome P450"/>
    <property type="match status" value="2"/>
</dbReference>